<reference evidence="2 3" key="1">
    <citation type="submission" date="2016-01" db="EMBL/GenBank/DDBJ databases">
        <authorList>
            <person name="McClelland M."/>
            <person name="Jain A."/>
            <person name="Saraogi P."/>
            <person name="Mendelson R."/>
            <person name="Westerman R."/>
            <person name="SanMiguel P."/>
            <person name="Csonka L."/>
        </authorList>
    </citation>
    <scope>NUCLEOTIDE SEQUENCE [LARGE SCALE GENOMIC DNA]</scope>
    <source>
        <strain evidence="2 3">R-53146</strain>
    </source>
</reference>
<feature type="compositionally biased region" description="Basic and acidic residues" evidence="1">
    <location>
        <begin position="100"/>
        <end position="119"/>
    </location>
</feature>
<name>A0A0X3AM05_9FLAO</name>
<feature type="compositionally biased region" description="Basic and acidic residues" evidence="1">
    <location>
        <begin position="80"/>
        <end position="93"/>
    </location>
</feature>
<sequence length="119" mass="12803">MKKTILNIATLTIIASFSFISCEKKQVNHVDSSTSTADSIAKDSATLGEKIGNFTDSAAAQIKETAHDAKESLDKTVDKIKGEANEQNKDIKETANNAKEGIKNAAEDSKNDMKNATKK</sequence>
<dbReference type="RefSeq" id="WP_055424635.1">
    <property type="nucleotide sequence ID" value="NZ_FCOR01000001.1"/>
</dbReference>
<evidence type="ECO:0000313" key="2">
    <source>
        <dbReference type="EMBL" id="CVK15410.1"/>
    </source>
</evidence>
<organism evidence="2 3">
    <name type="scientific">Apibacter mensalis</name>
    <dbReference type="NCBI Taxonomy" id="1586267"/>
    <lineage>
        <taxon>Bacteria</taxon>
        <taxon>Pseudomonadati</taxon>
        <taxon>Bacteroidota</taxon>
        <taxon>Flavobacteriia</taxon>
        <taxon>Flavobacteriales</taxon>
        <taxon>Weeksellaceae</taxon>
        <taxon>Apibacter</taxon>
    </lineage>
</organism>
<dbReference type="Gene3D" id="1.20.120.20">
    <property type="entry name" value="Apolipoprotein"/>
    <property type="match status" value="1"/>
</dbReference>
<dbReference type="Proteomes" id="UP000182761">
    <property type="component" value="Unassembled WGS sequence"/>
</dbReference>
<dbReference type="EMBL" id="FCOR01000001">
    <property type="protein sequence ID" value="CVK15410.1"/>
    <property type="molecule type" value="Genomic_DNA"/>
</dbReference>
<evidence type="ECO:0000313" key="3">
    <source>
        <dbReference type="Proteomes" id="UP000182761"/>
    </source>
</evidence>
<accession>A0A0X3AM05</accession>
<evidence type="ECO:0000256" key="1">
    <source>
        <dbReference type="SAM" id="MobiDB-lite"/>
    </source>
</evidence>
<gene>
    <name evidence="2" type="ORF">Ga0061079_101224</name>
</gene>
<dbReference type="AlphaFoldDB" id="A0A0X3AM05"/>
<dbReference type="OrthoDB" id="9917942at2"/>
<dbReference type="PROSITE" id="PS51257">
    <property type="entry name" value="PROKAR_LIPOPROTEIN"/>
    <property type="match status" value="1"/>
</dbReference>
<feature type="region of interest" description="Disordered" evidence="1">
    <location>
        <begin position="80"/>
        <end position="119"/>
    </location>
</feature>
<protein>
    <submittedName>
        <fullName evidence="2">Uncharacterized protein</fullName>
    </submittedName>
</protein>
<keyword evidence="3" id="KW-1185">Reference proteome</keyword>
<proteinExistence type="predicted"/>
<dbReference type="STRING" id="1586267.GCA_001418685_00225"/>